<proteinExistence type="predicted"/>
<dbReference type="Proteomes" id="UP001058713">
    <property type="component" value="Chromosome"/>
</dbReference>
<dbReference type="SUPFAM" id="SSF158837">
    <property type="entry name" value="AGR C 984p-like"/>
    <property type="match status" value="1"/>
</dbReference>
<protein>
    <submittedName>
        <fullName evidence="2">DUF1217 domain-containing protein</fullName>
    </submittedName>
</protein>
<accession>A0A9Q9HHE4</accession>
<feature type="region of interest" description="Disordered" evidence="1">
    <location>
        <begin position="1"/>
        <end position="22"/>
    </location>
</feature>
<evidence type="ECO:0000313" key="3">
    <source>
        <dbReference type="Proteomes" id="UP001058713"/>
    </source>
</evidence>
<reference evidence="2" key="1">
    <citation type="submission" date="2021-08" db="EMBL/GenBank/DDBJ databases">
        <authorList>
            <person name="Nwanade C."/>
            <person name="Wang M."/>
            <person name="Masoudi A."/>
            <person name="Yu Z."/>
            <person name="Liu J."/>
        </authorList>
    </citation>
    <scope>NUCLEOTIDE SEQUENCE</scope>
    <source>
        <strain evidence="2">S122</strain>
    </source>
</reference>
<dbReference type="AlphaFoldDB" id="A0A9Q9HHE4"/>
<gene>
    <name evidence="2" type="ORF">K3721_18345</name>
</gene>
<feature type="compositionally biased region" description="Basic and acidic residues" evidence="1">
    <location>
        <begin position="1"/>
        <end position="10"/>
    </location>
</feature>
<dbReference type="InterPro" id="IPR023157">
    <property type="entry name" value="AGR-C-984p-like_sf"/>
</dbReference>
<evidence type="ECO:0000313" key="2">
    <source>
        <dbReference type="EMBL" id="UWQ53912.1"/>
    </source>
</evidence>
<evidence type="ECO:0000256" key="1">
    <source>
        <dbReference type="SAM" id="MobiDB-lite"/>
    </source>
</evidence>
<sequence>MSKRALKDGDQAGNALANRLGDGRTAQFSEVLRFGPRRQLEASDAWVMRDLAGTKQVQSLRNTGGEPPHSLRAA</sequence>
<name>A0A9Q9HHE4_LEICA</name>
<dbReference type="EMBL" id="CP081070">
    <property type="protein sequence ID" value="UWQ53912.1"/>
    <property type="molecule type" value="Genomic_DNA"/>
</dbReference>
<organism evidence="2 3">
    <name type="scientific">Leisingera caerulea</name>
    <name type="common">Phaeobacter caeruleus</name>
    <dbReference type="NCBI Taxonomy" id="506591"/>
    <lineage>
        <taxon>Bacteria</taxon>
        <taxon>Pseudomonadati</taxon>
        <taxon>Pseudomonadota</taxon>
        <taxon>Alphaproteobacteria</taxon>
        <taxon>Rhodobacterales</taxon>
        <taxon>Roseobacteraceae</taxon>
        <taxon>Leisingera</taxon>
    </lineage>
</organism>
<dbReference type="KEGG" id="lcae:K3721_18345"/>